<dbReference type="PROSITE" id="PS00622">
    <property type="entry name" value="HTH_LUXR_1"/>
    <property type="match status" value="1"/>
</dbReference>
<dbReference type="InterPro" id="IPR036388">
    <property type="entry name" value="WH-like_DNA-bd_sf"/>
</dbReference>
<dbReference type="SMART" id="SM00421">
    <property type="entry name" value="HTH_LUXR"/>
    <property type="match status" value="1"/>
</dbReference>
<accession>A0A379YBH4</accession>
<evidence type="ECO:0000259" key="5">
    <source>
        <dbReference type="PROSITE" id="PS50043"/>
    </source>
</evidence>
<sequence length="208" mass="23404">MPDIRFTLFDSDNFYQQGLRLLLQDYLHSLNECQRLYPQFSPLALQALDNIEIVFPHAGRALGLRLLLPEPLRHPAPAAADFADPRRRDPATGEKTCRRCSASTGAIRPTPSASSCRWRWKKFIQHPWMALHAAGMWKCQACRIAALSHCEKKVLGLMSSGMSACSIAGLLQRSQKTISAHKRSAMRKLNVRKNSELNKVLLNQRGLS</sequence>
<keyword evidence="3" id="KW-0010">Activator</keyword>
<keyword evidence="2" id="KW-0238">DNA-binding</keyword>
<evidence type="ECO:0000256" key="3">
    <source>
        <dbReference type="ARBA" id="ARBA00023159"/>
    </source>
</evidence>
<dbReference type="InterPro" id="IPR016032">
    <property type="entry name" value="Sig_transdc_resp-reg_C-effctor"/>
</dbReference>
<evidence type="ECO:0000256" key="4">
    <source>
        <dbReference type="ARBA" id="ARBA00023163"/>
    </source>
</evidence>
<dbReference type="InterPro" id="IPR000792">
    <property type="entry name" value="Tscrpt_reg_LuxR_C"/>
</dbReference>
<dbReference type="PROSITE" id="PS50043">
    <property type="entry name" value="HTH_LUXR_2"/>
    <property type="match status" value="1"/>
</dbReference>
<dbReference type="PANTHER" id="PTHR44688">
    <property type="entry name" value="DNA-BINDING TRANSCRIPTIONAL ACTIVATOR DEVR_DOSR"/>
    <property type="match status" value="1"/>
</dbReference>
<gene>
    <name evidence="6" type="primary">yjjQ_1</name>
    <name evidence="6" type="ORF">NCTC10211_01372</name>
</gene>
<evidence type="ECO:0000313" key="7">
    <source>
        <dbReference type="Proteomes" id="UP000254765"/>
    </source>
</evidence>
<dbReference type="GO" id="GO:0006355">
    <property type="term" value="P:regulation of DNA-templated transcription"/>
    <property type="evidence" value="ECO:0007669"/>
    <property type="project" value="InterPro"/>
</dbReference>
<dbReference type="CDD" id="cd06170">
    <property type="entry name" value="LuxR_C_like"/>
    <property type="match status" value="1"/>
</dbReference>
<name>A0A379YBH4_SERMA</name>
<dbReference type="PRINTS" id="PR00038">
    <property type="entry name" value="HTHLUXR"/>
</dbReference>
<dbReference type="Proteomes" id="UP000254765">
    <property type="component" value="Unassembled WGS sequence"/>
</dbReference>
<keyword evidence="1" id="KW-0805">Transcription regulation</keyword>
<dbReference type="PANTHER" id="PTHR44688:SF16">
    <property type="entry name" value="DNA-BINDING TRANSCRIPTIONAL ACTIVATOR DEVR_DOSR"/>
    <property type="match status" value="1"/>
</dbReference>
<dbReference type="Pfam" id="PF00196">
    <property type="entry name" value="GerE"/>
    <property type="match status" value="1"/>
</dbReference>
<keyword evidence="4" id="KW-0804">Transcription</keyword>
<dbReference type="GO" id="GO:0003677">
    <property type="term" value="F:DNA binding"/>
    <property type="evidence" value="ECO:0007669"/>
    <property type="project" value="UniProtKB-KW"/>
</dbReference>
<dbReference type="AlphaFoldDB" id="A0A379YBH4"/>
<reference evidence="6 7" key="1">
    <citation type="submission" date="2018-06" db="EMBL/GenBank/DDBJ databases">
        <authorList>
            <consortium name="Pathogen Informatics"/>
            <person name="Doyle S."/>
        </authorList>
    </citation>
    <scope>NUCLEOTIDE SEQUENCE [LARGE SCALE GENOMIC DNA]</scope>
    <source>
        <strain evidence="6 7">NCTC10211</strain>
    </source>
</reference>
<evidence type="ECO:0000256" key="1">
    <source>
        <dbReference type="ARBA" id="ARBA00023015"/>
    </source>
</evidence>
<feature type="domain" description="HTH luxR-type" evidence="5">
    <location>
        <begin position="140"/>
        <end position="205"/>
    </location>
</feature>
<proteinExistence type="predicted"/>
<evidence type="ECO:0000313" key="6">
    <source>
        <dbReference type="EMBL" id="SUI43058.1"/>
    </source>
</evidence>
<dbReference type="Gene3D" id="1.10.10.10">
    <property type="entry name" value="Winged helix-like DNA-binding domain superfamily/Winged helix DNA-binding domain"/>
    <property type="match status" value="1"/>
</dbReference>
<dbReference type="EMBL" id="UGYK01000002">
    <property type="protein sequence ID" value="SUI43058.1"/>
    <property type="molecule type" value="Genomic_DNA"/>
</dbReference>
<evidence type="ECO:0000256" key="2">
    <source>
        <dbReference type="ARBA" id="ARBA00023125"/>
    </source>
</evidence>
<protein>
    <submittedName>
        <fullName evidence="6">Transcription factor YjjQ</fullName>
    </submittedName>
</protein>
<dbReference type="SUPFAM" id="SSF46894">
    <property type="entry name" value="C-terminal effector domain of the bipartite response regulators"/>
    <property type="match status" value="1"/>
</dbReference>
<organism evidence="6 7">
    <name type="scientific">Serratia marcescens</name>
    <dbReference type="NCBI Taxonomy" id="615"/>
    <lineage>
        <taxon>Bacteria</taxon>
        <taxon>Pseudomonadati</taxon>
        <taxon>Pseudomonadota</taxon>
        <taxon>Gammaproteobacteria</taxon>
        <taxon>Enterobacterales</taxon>
        <taxon>Yersiniaceae</taxon>
        <taxon>Serratia</taxon>
    </lineage>
</organism>